<feature type="domain" description="N-acetyltransferase" evidence="1">
    <location>
        <begin position="4"/>
        <end position="155"/>
    </location>
</feature>
<protein>
    <submittedName>
        <fullName evidence="2">Putative acetyltransferase</fullName>
    </submittedName>
</protein>
<sequence>MDKLTIRPVDLDDVLGISDVLQEIPAAGKRTRPSDPEFVATHYVGHPDQLTCVVAIRDKRILGFQSMKRAVADNPYGVQVGWGIIGTHIRPFAARCGVGRALFQATLKVAKAQGLPAIDATIAASNAEGLAYYTAIGFVDYRSHEGAVCKAYTVG</sequence>
<evidence type="ECO:0000259" key="1">
    <source>
        <dbReference type="PROSITE" id="PS51186"/>
    </source>
</evidence>
<proteinExistence type="predicted"/>
<evidence type="ECO:0000313" key="3">
    <source>
        <dbReference type="Proteomes" id="UP000051260"/>
    </source>
</evidence>
<dbReference type="PROSITE" id="PS51186">
    <property type="entry name" value="GNAT"/>
    <property type="match status" value="1"/>
</dbReference>
<dbReference type="Pfam" id="PF00583">
    <property type="entry name" value="Acetyltransf_1"/>
    <property type="match status" value="1"/>
</dbReference>
<dbReference type="InterPro" id="IPR016181">
    <property type="entry name" value="Acyl_CoA_acyltransferase"/>
</dbReference>
<dbReference type="Gene3D" id="3.40.630.30">
    <property type="match status" value="1"/>
</dbReference>
<reference evidence="3" key="1">
    <citation type="submission" date="2015-09" db="EMBL/GenBank/DDBJ databases">
        <authorList>
            <person name="Rodrigo-Torres L."/>
            <person name="Arahal D.R."/>
        </authorList>
    </citation>
    <scope>NUCLEOTIDE SEQUENCE [LARGE SCALE GENOMIC DNA]</scope>
    <source>
        <strain evidence="3">CECT 5091</strain>
    </source>
</reference>
<name>A0A0P1IG36_9RHOB</name>
<accession>A0A0P1IG36</accession>
<gene>
    <name evidence="2" type="ORF">RUE5091_03385</name>
</gene>
<evidence type="ECO:0000313" key="2">
    <source>
        <dbReference type="EMBL" id="CUK11170.1"/>
    </source>
</evidence>
<dbReference type="RefSeq" id="WP_058283051.1">
    <property type="nucleotide sequence ID" value="NZ_CYUD01000011.1"/>
</dbReference>
<dbReference type="STRING" id="1715692.RUE5091_03385"/>
<dbReference type="Proteomes" id="UP000051260">
    <property type="component" value="Unassembled WGS sequence"/>
</dbReference>
<dbReference type="CDD" id="cd04301">
    <property type="entry name" value="NAT_SF"/>
    <property type="match status" value="1"/>
</dbReference>
<dbReference type="AlphaFoldDB" id="A0A0P1IG36"/>
<dbReference type="GO" id="GO:0016747">
    <property type="term" value="F:acyltransferase activity, transferring groups other than amino-acyl groups"/>
    <property type="evidence" value="ECO:0007669"/>
    <property type="project" value="InterPro"/>
</dbReference>
<dbReference type="OrthoDB" id="5997585at2"/>
<dbReference type="EMBL" id="CYUD01000011">
    <property type="protein sequence ID" value="CUK11170.1"/>
    <property type="molecule type" value="Genomic_DNA"/>
</dbReference>
<keyword evidence="2" id="KW-0808">Transferase</keyword>
<dbReference type="InterPro" id="IPR000182">
    <property type="entry name" value="GNAT_dom"/>
</dbReference>
<organism evidence="2 3">
    <name type="scientific">Ruegeria denitrificans</name>
    <dbReference type="NCBI Taxonomy" id="1715692"/>
    <lineage>
        <taxon>Bacteria</taxon>
        <taxon>Pseudomonadati</taxon>
        <taxon>Pseudomonadota</taxon>
        <taxon>Alphaproteobacteria</taxon>
        <taxon>Rhodobacterales</taxon>
        <taxon>Roseobacteraceae</taxon>
        <taxon>Ruegeria</taxon>
    </lineage>
</organism>
<dbReference type="SUPFAM" id="SSF55729">
    <property type="entry name" value="Acyl-CoA N-acyltransferases (Nat)"/>
    <property type="match status" value="1"/>
</dbReference>
<keyword evidence="3" id="KW-1185">Reference proteome</keyword>